<reference evidence="2 3" key="2">
    <citation type="submission" date="2018-11" db="EMBL/GenBank/DDBJ databases">
        <authorList>
            <consortium name="Pathogen Informatics"/>
        </authorList>
    </citation>
    <scope>NUCLEOTIDE SEQUENCE [LARGE SCALE GENOMIC DNA]</scope>
</reference>
<evidence type="ECO:0000313" key="2">
    <source>
        <dbReference type="EMBL" id="VDM42129.1"/>
    </source>
</evidence>
<gene>
    <name evidence="2" type="ORF">TCNE_LOCUS10808</name>
</gene>
<protein>
    <submittedName>
        <fullName evidence="2 4">Uncharacterized protein</fullName>
    </submittedName>
</protein>
<evidence type="ECO:0000256" key="1">
    <source>
        <dbReference type="SAM" id="MobiDB-lite"/>
    </source>
</evidence>
<keyword evidence="3" id="KW-1185">Reference proteome</keyword>
<feature type="region of interest" description="Disordered" evidence="1">
    <location>
        <begin position="35"/>
        <end position="55"/>
    </location>
</feature>
<sequence>MAYRSTHCPSGPDQASPAEKFLGRRLRTIFELMMPSADDPVGPRDSEMEEQFNRHHGARRRHFEVFCVSDRLQCGYRQ</sequence>
<accession>A0A183UQN8</accession>
<dbReference type="WBParaSite" id="TCNE_0001080801-mRNA-1">
    <property type="protein sequence ID" value="TCNE_0001080801-mRNA-1"/>
    <property type="gene ID" value="TCNE_0001080801"/>
</dbReference>
<proteinExistence type="predicted"/>
<dbReference type="AlphaFoldDB" id="A0A183UQN8"/>
<dbReference type="EMBL" id="UYWY01020624">
    <property type="protein sequence ID" value="VDM42129.1"/>
    <property type="molecule type" value="Genomic_DNA"/>
</dbReference>
<evidence type="ECO:0000313" key="3">
    <source>
        <dbReference type="Proteomes" id="UP000050794"/>
    </source>
</evidence>
<dbReference type="Proteomes" id="UP000050794">
    <property type="component" value="Unassembled WGS sequence"/>
</dbReference>
<evidence type="ECO:0000313" key="4">
    <source>
        <dbReference type="WBParaSite" id="TCNE_0001080801-mRNA-1"/>
    </source>
</evidence>
<name>A0A183UQN8_TOXCA</name>
<organism evidence="3 4">
    <name type="scientific">Toxocara canis</name>
    <name type="common">Canine roundworm</name>
    <dbReference type="NCBI Taxonomy" id="6265"/>
    <lineage>
        <taxon>Eukaryota</taxon>
        <taxon>Metazoa</taxon>
        <taxon>Ecdysozoa</taxon>
        <taxon>Nematoda</taxon>
        <taxon>Chromadorea</taxon>
        <taxon>Rhabditida</taxon>
        <taxon>Spirurina</taxon>
        <taxon>Ascaridomorpha</taxon>
        <taxon>Ascaridoidea</taxon>
        <taxon>Toxocaridae</taxon>
        <taxon>Toxocara</taxon>
    </lineage>
</organism>
<reference evidence="4" key="1">
    <citation type="submission" date="2016-06" db="UniProtKB">
        <authorList>
            <consortium name="WormBaseParasite"/>
        </authorList>
    </citation>
    <scope>IDENTIFICATION</scope>
</reference>